<dbReference type="GO" id="GO:0007219">
    <property type="term" value="P:Notch signaling pathway"/>
    <property type="evidence" value="ECO:0007669"/>
    <property type="project" value="InterPro"/>
</dbReference>
<dbReference type="InterPro" id="IPR029686">
    <property type="entry name" value="Malpha/m4/m2"/>
</dbReference>
<dbReference type="Pfam" id="PF15952">
    <property type="entry name" value="ESM4"/>
    <property type="match status" value="1"/>
</dbReference>
<dbReference type="AlphaFoldDB" id="A0AAW2HZY6"/>
<comment type="caution">
    <text evidence="1">The sequence shown here is derived from an EMBL/GenBank/DDBJ whole genome shotgun (WGS) entry which is preliminary data.</text>
</comment>
<reference evidence="1" key="1">
    <citation type="journal article" date="2024" name="Gigascience">
        <title>Chromosome-level genome of the poultry shaft louse Menopon gallinae provides insight into the host-switching and adaptive evolution of parasitic lice.</title>
        <authorList>
            <person name="Xu Y."/>
            <person name="Ma L."/>
            <person name="Liu S."/>
            <person name="Liang Y."/>
            <person name="Liu Q."/>
            <person name="He Z."/>
            <person name="Tian L."/>
            <person name="Duan Y."/>
            <person name="Cai W."/>
            <person name="Li H."/>
            <person name="Song F."/>
        </authorList>
    </citation>
    <scope>NUCLEOTIDE SEQUENCE</scope>
    <source>
        <strain evidence="1">Cailab_2023a</strain>
    </source>
</reference>
<dbReference type="GO" id="GO:0007423">
    <property type="term" value="P:sensory organ development"/>
    <property type="evidence" value="ECO:0007669"/>
    <property type="project" value="InterPro"/>
</dbReference>
<proteinExistence type="predicted"/>
<accession>A0AAW2HZY6</accession>
<protein>
    <submittedName>
        <fullName evidence="1">Uncharacterized protein</fullName>
    </submittedName>
</protein>
<name>A0AAW2HZY6_9NEOP</name>
<evidence type="ECO:0000313" key="1">
    <source>
        <dbReference type="EMBL" id="KAL0275221.1"/>
    </source>
</evidence>
<dbReference type="EMBL" id="JARGDH010000002">
    <property type="protein sequence ID" value="KAL0275221.1"/>
    <property type="molecule type" value="Genomic_DNA"/>
</dbReference>
<organism evidence="1">
    <name type="scientific">Menopon gallinae</name>
    <name type="common">poultry shaft louse</name>
    <dbReference type="NCBI Taxonomy" id="328185"/>
    <lineage>
        <taxon>Eukaryota</taxon>
        <taxon>Metazoa</taxon>
        <taxon>Ecdysozoa</taxon>
        <taxon>Arthropoda</taxon>
        <taxon>Hexapoda</taxon>
        <taxon>Insecta</taxon>
        <taxon>Pterygota</taxon>
        <taxon>Neoptera</taxon>
        <taxon>Paraneoptera</taxon>
        <taxon>Psocodea</taxon>
        <taxon>Troctomorpha</taxon>
        <taxon>Phthiraptera</taxon>
        <taxon>Amblycera</taxon>
        <taxon>Menoponidae</taxon>
        <taxon>Menopon</taxon>
    </lineage>
</organism>
<sequence length="151" mass="16991">MVKPVLKLLSRKHRTNLVTPSTCNYDVVESVQNDLNESELFQLHFKFYEARQEECDENAKNEALENRLRESAADKDLSMMGVQRRVDGEIVVEPVACGTYLAIPVHFVESATGEFTWAPLPDRDVCSRGDDSPICGHQRPERQVPVCVSAA</sequence>
<gene>
    <name evidence="1" type="ORF">PYX00_003148</name>
</gene>